<gene>
    <name evidence="1" type="ORF">GCM10010503_36760</name>
</gene>
<organism evidence="1 2">
    <name type="scientific">Streptomyces lucensis JCM 4490</name>
    <dbReference type="NCBI Taxonomy" id="1306176"/>
    <lineage>
        <taxon>Bacteria</taxon>
        <taxon>Bacillati</taxon>
        <taxon>Actinomycetota</taxon>
        <taxon>Actinomycetes</taxon>
        <taxon>Kitasatosporales</taxon>
        <taxon>Streptomycetaceae</taxon>
        <taxon>Streptomyces</taxon>
    </lineage>
</organism>
<comment type="caution">
    <text evidence="1">The sequence shown here is derived from an EMBL/GenBank/DDBJ whole genome shotgun (WGS) entry which is preliminary data.</text>
</comment>
<dbReference type="Proteomes" id="UP000620224">
    <property type="component" value="Unassembled WGS sequence"/>
</dbReference>
<reference evidence="1" key="2">
    <citation type="submission" date="2020-09" db="EMBL/GenBank/DDBJ databases">
        <authorList>
            <person name="Sun Q."/>
            <person name="Ohkuma M."/>
        </authorList>
    </citation>
    <scope>NUCLEOTIDE SEQUENCE</scope>
    <source>
        <strain evidence="1">JCM 4490</strain>
    </source>
</reference>
<name>A0A918J7B3_9ACTN</name>
<dbReference type="AlphaFoldDB" id="A0A918J7B3"/>
<evidence type="ECO:0000313" key="2">
    <source>
        <dbReference type="Proteomes" id="UP000620224"/>
    </source>
</evidence>
<dbReference type="EMBL" id="BMUE01000007">
    <property type="protein sequence ID" value="GGW56281.1"/>
    <property type="molecule type" value="Genomic_DNA"/>
</dbReference>
<evidence type="ECO:0000313" key="1">
    <source>
        <dbReference type="EMBL" id="GGW56281.1"/>
    </source>
</evidence>
<proteinExistence type="predicted"/>
<reference evidence="1" key="1">
    <citation type="journal article" date="2014" name="Int. J. Syst. Evol. Microbiol.">
        <title>Complete genome sequence of Corynebacterium casei LMG S-19264T (=DSM 44701T), isolated from a smear-ripened cheese.</title>
        <authorList>
            <consortium name="US DOE Joint Genome Institute (JGI-PGF)"/>
            <person name="Walter F."/>
            <person name="Albersmeier A."/>
            <person name="Kalinowski J."/>
            <person name="Ruckert C."/>
        </authorList>
    </citation>
    <scope>NUCLEOTIDE SEQUENCE</scope>
    <source>
        <strain evidence="1">JCM 4490</strain>
    </source>
</reference>
<keyword evidence="2" id="KW-1185">Reference proteome</keyword>
<sequence length="76" mass="7685">MAVKQADVGTVEQTCDALYLGQTTAKRQVVREGPDETAQALARGGNPAGSQVCIDSGKGAAASVPMSGWVVSTSCT</sequence>
<accession>A0A918J7B3</accession>
<protein>
    <submittedName>
        <fullName evidence="1">Uncharacterized protein</fullName>
    </submittedName>
</protein>